<gene>
    <name evidence="1" type="ORF">ASIM_LOCUS18803</name>
</gene>
<reference evidence="3" key="1">
    <citation type="submission" date="2017-02" db="UniProtKB">
        <authorList>
            <consortium name="WormBaseParasite"/>
        </authorList>
    </citation>
    <scope>IDENTIFICATION</scope>
</reference>
<keyword evidence="2" id="KW-1185">Reference proteome</keyword>
<evidence type="ECO:0000313" key="1">
    <source>
        <dbReference type="EMBL" id="VDK66247.1"/>
    </source>
</evidence>
<sequence length="124" mass="14339">MTAAPKYHEERHLAVCTRPLADRFVIVAASTKKPARCWSQKVEGINMQLLRCVGSPENEFEEWRNDTLIDRRNRRVMKTRDSLALPAENIFDCGKEIRPTQTTSKRFMVSKCNAEESLHKFETA</sequence>
<organism evidence="3">
    <name type="scientific">Anisakis simplex</name>
    <name type="common">Herring worm</name>
    <dbReference type="NCBI Taxonomy" id="6269"/>
    <lineage>
        <taxon>Eukaryota</taxon>
        <taxon>Metazoa</taxon>
        <taxon>Ecdysozoa</taxon>
        <taxon>Nematoda</taxon>
        <taxon>Chromadorea</taxon>
        <taxon>Rhabditida</taxon>
        <taxon>Spirurina</taxon>
        <taxon>Ascaridomorpha</taxon>
        <taxon>Ascaridoidea</taxon>
        <taxon>Anisakidae</taxon>
        <taxon>Anisakis</taxon>
        <taxon>Anisakis simplex complex</taxon>
    </lineage>
</organism>
<evidence type="ECO:0000313" key="3">
    <source>
        <dbReference type="WBParaSite" id="ASIM_0001941301-mRNA-1"/>
    </source>
</evidence>
<proteinExistence type="predicted"/>
<dbReference type="AlphaFoldDB" id="A0A0M3KEK5"/>
<dbReference type="EMBL" id="UYRR01036110">
    <property type="protein sequence ID" value="VDK66247.1"/>
    <property type="molecule type" value="Genomic_DNA"/>
</dbReference>
<reference evidence="1 2" key="2">
    <citation type="submission" date="2018-11" db="EMBL/GenBank/DDBJ databases">
        <authorList>
            <consortium name="Pathogen Informatics"/>
        </authorList>
    </citation>
    <scope>NUCLEOTIDE SEQUENCE [LARGE SCALE GENOMIC DNA]</scope>
</reference>
<protein>
    <submittedName>
        <fullName evidence="3">Ricin B-type lectin domain-containing protein</fullName>
    </submittedName>
</protein>
<dbReference type="WBParaSite" id="ASIM_0001941301-mRNA-1">
    <property type="protein sequence ID" value="ASIM_0001941301-mRNA-1"/>
    <property type="gene ID" value="ASIM_0001941301"/>
</dbReference>
<name>A0A0M3KEK5_ANISI</name>
<accession>A0A0M3KEK5</accession>
<evidence type="ECO:0000313" key="2">
    <source>
        <dbReference type="Proteomes" id="UP000267096"/>
    </source>
</evidence>
<dbReference type="Proteomes" id="UP000267096">
    <property type="component" value="Unassembled WGS sequence"/>
</dbReference>